<dbReference type="EMBL" id="JAUSWA010000004">
    <property type="protein sequence ID" value="MDQ0492824.1"/>
    <property type="molecule type" value="Genomic_DNA"/>
</dbReference>
<dbReference type="InterPro" id="IPR050259">
    <property type="entry name" value="SDR"/>
</dbReference>
<keyword evidence="2" id="KW-0560">Oxidoreductase</keyword>
<dbReference type="Gene3D" id="3.40.50.720">
    <property type="entry name" value="NAD(P)-binding Rossmann-like Domain"/>
    <property type="match status" value="1"/>
</dbReference>
<dbReference type="CDD" id="cd05344">
    <property type="entry name" value="BKR_like_SDR_like"/>
    <property type="match status" value="1"/>
</dbReference>
<comment type="similarity">
    <text evidence="1">Belongs to the short-chain dehydrogenases/reductases (SDR) family.</text>
</comment>
<dbReference type="SUPFAM" id="SSF51735">
    <property type="entry name" value="NAD(P)-binding Rossmann-fold domains"/>
    <property type="match status" value="1"/>
</dbReference>
<organism evidence="2 3">
    <name type="scientific">Paenibacillus brasilensis</name>
    <dbReference type="NCBI Taxonomy" id="128574"/>
    <lineage>
        <taxon>Bacteria</taxon>
        <taxon>Bacillati</taxon>
        <taxon>Bacillota</taxon>
        <taxon>Bacilli</taxon>
        <taxon>Bacillales</taxon>
        <taxon>Paenibacillaceae</taxon>
        <taxon>Paenibacillus</taxon>
    </lineage>
</organism>
<dbReference type="InterPro" id="IPR036291">
    <property type="entry name" value="NAD(P)-bd_dom_sf"/>
</dbReference>
<sequence>MNLNLKNKNVLVTASSKGIGRAIAEQFASEDANVMICSRNADLLKETAEDLRGRFDTNIYDKVADLTRKEDIMELVQTAVEAFGGLDIVITNAGGPPGGTFENTDDTLWEQAFNQNLMSVIRLIRCSLSFLKQSNSARIVNIASTSVKQPIDGLILSNTLRAGIAGLTKTLSNELAPYGILINTVAPGRIATDRTLYLDLLKSDALHTSVEEIQAQSKKSIPLGRYGQPDELAKMVVFLCSEANSYTTGQTVIVDGGMVKSI</sequence>
<dbReference type="GO" id="GO:0004316">
    <property type="term" value="F:3-oxoacyl-[acyl-carrier-protein] reductase (NADPH) activity"/>
    <property type="evidence" value="ECO:0007669"/>
    <property type="project" value="UniProtKB-EC"/>
</dbReference>
<evidence type="ECO:0000313" key="2">
    <source>
        <dbReference type="EMBL" id="MDQ0492824.1"/>
    </source>
</evidence>
<reference evidence="2 3" key="1">
    <citation type="submission" date="2023-07" db="EMBL/GenBank/DDBJ databases">
        <title>Genomic Encyclopedia of Type Strains, Phase IV (KMG-IV): sequencing the most valuable type-strain genomes for metagenomic binning, comparative biology and taxonomic classification.</title>
        <authorList>
            <person name="Goeker M."/>
        </authorList>
    </citation>
    <scope>NUCLEOTIDE SEQUENCE [LARGE SCALE GENOMIC DNA]</scope>
    <source>
        <strain evidence="2 3">DSM 14914</strain>
    </source>
</reference>
<keyword evidence="2" id="KW-0413">Isomerase</keyword>
<gene>
    <name evidence="2" type="ORF">QOZ95_000974</name>
</gene>
<dbReference type="PRINTS" id="PR00080">
    <property type="entry name" value="SDRFAMILY"/>
</dbReference>
<dbReference type="EC" id="1.1.1.100" evidence="2"/>
<keyword evidence="3" id="KW-1185">Reference proteome</keyword>
<evidence type="ECO:0000256" key="1">
    <source>
        <dbReference type="ARBA" id="ARBA00006484"/>
    </source>
</evidence>
<dbReference type="GO" id="GO:0016853">
    <property type="term" value="F:isomerase activity"/>
    <property type="evidence" value="ECO:0007669"/>
    <property type="project" value="UniProtKB-KW"/>
</dbReference>
<comment type="caution">
    <text evidence="2">The sequence shown here is derived from an EMBL/GenBank/DDBJ whole genome shotgun (WGS) entry which is preliminary data.</text>
</comment>
<name>A0ABU0KU68_9BACL</name>
<accession>A0ABU0KU68</accession>
<dbReference type="Pfam" id="PF13561">
    <property type="entry name" value="adh_short_C2"/>
    <property type="match status" value="1"/>
</dbReference>
<dbReference type="InterPro" id="IPR002347">
    <property type="entry name" value="SDR_fam"/>
</dbReference>
<protein>
    <submittedName>
        <fullName evidence="2">3-oxoacyl-[acyl-carrier protein] reductase</fullName>
        <ecNumber evidence="2">1.1.1.100</ecNumber>
    </submittedName>
</protein>
<proteinExistence type="inferred from homology"/>
<evidence type="ECO:0000313" key="3">
    <source>
        <dbReference type="Proteomes" id="UP001242811"/>
    </source>
</evidence>
<dbReference type="Proteomes" id="UP001242811">
    <property type="component" value="Unassembled WGS sequence"/>
</dbReference>
<dbReference type="PANTHER" id="PTHR42879">
    <property type="entry name" value="3-OXOACYL-(ACYL-CARRIER-PROTEIN) REDUCTASE"/>
    <property type="match status" value="1"/>
</dbReference>
<dbReference type="RefSeq" id="WP_152380889.1">
    <property type="nucleotide sequence ID" value="NZ_CP045298.1"/>
</dbReference>
<dbReference type="PRINTS" id="PR00081">
    <property type="entry name" value="GDHRDH"/>
</dbReference>
<dbReference type="PANTHER" id="PTHR42879:SF6">
    <property type="entry name" value="NADPH-DEPENDENT REDUCTASE BACG"/>
    <property type="match status" value="1"/>
</dbReference>